<dbReference type="InterPro" id="IPR051162">
    <property type="entry name" value="T4SS_component"/>
</dbReference>
<dbReference type="Pfam" id="PF10412">
    <property type="entry name" value="TrwB_AAD_bind"/>
    <property type="match status" value="1"/>
</dbReference>
<organism evidence="3 4">
    <name type="scientific">Candidatus Terraquivivens tikiterensis</name>
    <dbReference type="NCBI Taxonomy" id="1980982"/>
    <lineage>
        <taxon>Archaea</taxon>
        <taxon>Nitrososphaerota</taxon>
        <taxon>Candidatus Wolframiiraptoraceae</taxon>
        <taxon>Candidatus Terraquivivens</taxon>
    </lineage>
</organism>
<dbReference type="InterPro" id="IPR027417">
    <property type="entry name" value="P-loop_NTPase"/>
</dbReference>
<name>A0A2R7YBC0_9ARCH</name>
<protein>
    <recommendedName>
        <fullName evidence="2">AAA+ ATPase domain-containing protein</fullName>
    </recommendedName>
</protein>
<dbReference type="InterPro" id="IPR003593">
    <property type="entry name" value="AAA+_ATPase"/>
</dbReference>
<proteinExistence type="predicted"/>
<comment type="caution">
    <text evidence="3">The sequence shown here is derived from an EMBL/GenBank/DDBJ whole genome shotgun (WGS) entry which is preliminary data.</text>
</comment>
<dbReference type="PANTHER" id="PTHR30121:SF6">
    <property type="entry name" value="SLR6007 PROTEIN"/>
    <property type="match status" value="1"/>
</dbReference>
<feature type="transmembrane region" description="Helical" evidence="1">
    <location>
        <begin position="76"/>
        <end position="102"/>
    </location>
</feature>
<dbReference type="Gene3D" id="3.40.50.300">
    <property type="entry name" value="P-loop containing nucleotide triphosphate hydrolases"/>
    <property type="match status" value="2"/>
</dbReference>
<evidence type="ECO:0000259" key="2">
    <source>
        <dbReference type="SMART" id="SM00382"/>
    </source>
</evidence>
<dbReference type="AlphaFoldDB" id="A0A2R7YBC0"/>
<evidence type="ECO:0000313" key="4">
    <source>
        <dbReference type="Proteomes" id="UP000244066"/>
    </source>
</evidence>
<dbReference type="InterPro" id="IPR019476">
    <property type="entry name" value="T4SS_TraD_DNA-bd"/>
</dbReference>
<feature type="domain" description="AAA+ ATPase" evidence="2">
    <location>
        <begin position="199"/>
        <end position="514"/>
    </location>
</feature>
<evidence type="ECO:0000256" key="1">
    <source>
        <dbReference type="SAM" id="Phobius"/>
    </source>
</evidence>
<feature type="transmembrane region" description="Helical" evidence="1">
    <location>
        <begin position="114"/>
        <end position="134"/>
    </location>
</feature>
<accession>A0A2R7YBC0</accession>
<gene>
    <name evidence="3" type="ORF">B9J98_00895</name>
</gene>
<dbReference type="SMART" id="SM00382">
    <property type="entry name" value="AAA"/>
    <property type="match status" value="1"/>
</dbReference>
<keyword evidence="1" id="KW-0812">Transmembrane</keyword>
<keyword evidence="1" id="KW-1133">Transmembrane helix</keyword>
<reference evidence="3 4" key="1">
    <citation type="submission" date="2017-04" db="EMBL/GenBank/DDBJ databases">
        <title>Draft Aigarchaeota genome from a New Zealand hot spring.</title>
        <authorList>
            <person name="Reysenbach A.-L."/>
            <person name="Donaho J.A."/>
            <person name="Gerhart J."/>
            <person name="Kelley J.F."/>
            <person name="Kouba K."/>
            <person name="Podar M."/>
            <person name="Stott M."/>
        </authorList>
    </citation>
    <scope>NUCLEOTIDE SEQUENCE [LARGE SCALE GENOMIC DNA]</scope>
    <source>
        <strain evidence="3">NZ13_MG1</strain>
    </source>
</reference>
<evidence type="ECO:0000313" key="3">
    <source>
        <dbReference type="EMBL" id="PUA34182.1"/>
    </source>
</evidence>
<dbReference type="Pfam" id="PF05707">
    <property type="entry name" value="Zot"/>
    <property type="match status" value="1"/>
</dbReference>
<feature type="transmembrane region" description="Helical" evidence="1">
    <location>
        <begin position="43"/>
        <end position="64"/>
    </location>
</feature>
<dbReference type="InterPro" id="IPR008900">
    <property type="entry name" value="Zot_N"/>
</dbReference>
<dbReference type="Proteomes" id="UP000244066">
    <property type="component" value="Unassembled WGS sequence"/>
</dbReference>
<dbReference type="PANTHER" id="PTHR30121">
    <property type="entry name" value="UNCHARACTERIZED PROTEIN YJGR-RELATED"/>
    <property type="match status" value="1"/>
</dbReference>
<keyword evidence="1" id="KW-0472">Membrane</keyword>
<dbReference type="EMBL" id="NDWU01000002">
    <property type="protein sequence ID" value="PUA34182.1"/>
    <property type="molecule type" value="Genomic_DNA"/>
</dbReference>
<sequence>MIGLTPLGICLLAANYGASLVFLWKTPGNYPDDPSMTAHDRKGVAAGRLLFTLMLTLFSCLEASRSLGLAEFLRPAMAFAAMPGSLYYPLSLLGDMAVYAALHGKEMCKHDLAVLANLPSLPMVAAAVSFMAYLSSFRLRRSLGASGEGFLLGYECQAVRRITWMTRAPGMRVLTSSERWEVRDRPWRAPYVYDPYRRTNPHVFITGTSGVGKTTTVYNIVCEARRTGHPVIIVDFKGDFAEAFRSIGWMDRGWAKEYDVGGRGIEPLRPVVCETRMEAVTDLVSSMSVVEEVGQNQIWLIQRVAHGLEPFEYSSLLKSLEREVRRAMEGAWGGPHVRDAYAGIHAKMMRLQAVFRGGRESVDLSEIKPLLLEPEKGTLAVKTEDGRELRLGQVIVFNLSTVGDAYARAVAAEFILRKVERIVRRRGPLAGIEGKKVFLVIDEVHEIARPQRWRRDTTLSVVESIAREARSHGLALVLSTQRLSDVPDGTRQGIGLWLCLKNESPEDVGILTTLTGCPRMAEILSSLPDGYALVFESRPEKLAKGMRAVYGRPYATEQAVIVRLRRRLLGKDVGQRPGQADGRGRPAGGLGAGGALRDVIESVRKEALEWVRSEEAKALILSLKEEDLRDFLMVVLNAGPGGRLVDRLGEATAERLIKAGLVRVDASGKKARLRLSVAGKLVLRAVERAVEGCGSRPGGMEDVRG</sequence>
<dbReference type="SUPFAM" id="SSF52540">
    <property type="entry name" value="P-loop containing nucleoside triphosphate hydrolases"/>
    <property type="match status" value="1"/>
</dbReference>